<dbReference type="Gene3D" id="3.40.50.2300">
    <property type="match status" value="1"/>
</dbReference>
<evidence type="ECO:0000313" key="1">
    <source>
        <dbReference type="EMBL" id="RNL75371.1"/>
    </source>
</evidence>
<comment type="caution">
    <text evidence="1">The sequence shown here is derived from an EMBL/GenBank/DDBJ whole genome shotgun (WGS) entry which is preliminary data.</text>
</comment>
<organism evidence="1 2">
    <name type="scientific">Nocardioides marmorisolisilvae</name>
    <dbReference type="NCBI Taxonomy" id="1542737"/>
    <lineage>
        <taxon>Bacteria</taxon>
        <taxon>Bacillati</taxon>
        <taxon>Actinomycetota</taxon>
        <taxon>Actinomycetes</taxon>
        <taxon>Propionibacteriales</taxon>
        <taxon>Nocardioidaceae</taxon>
        <taxon>Nocardioides</taxon>
    </lineage>
</organism>
<dbReference type="AlphaFoldDB" id="A0A3N0DJ00"/>
<accession>A0A3N0DJ00</accession>
<reference evidence="1 2" key="1">
    <citation type="submission" date="2018-11" db="EMBL/GenBank/DDBJ databases">
        <authorList>
            <person name="Li F."/>
        </authorList>
    </citation>
    <scope>NUCLEOTIDE SEQUENCE [LARGE SCALE GENOMIC DNA]</scope>
    <source>
        <strain evidence="1 2">KIS18-7</strain>
    </source>
</reference>
<evidence type="ECO:0000313" key="2">
    <source>
        <dbReference type="Proteomes" id="UP000277094"/>
    </source>
</evidence>
<gene>
    <name evidence="1" type="ORF">EFL95_18305</name>
</gene>
<evidence type="ECO:0008006" key="3">
    <source>
        <dbReference type="Google" id="ProtNLM"/>
    </source>
</evidence>
<proteinExistence type="predicted"/>
<dbReference type="Proteomes" id="UP000277094">
    <property type="component" value="Unassembled WGS sequence"/>
</dbReference>
<protein>
    <recommendedName>
        <fullName evidence="3">BMP family ABC transporter substrate-binding protein</fullName>
    </recommendedName>
</protein>
<name>A0A3N0DJ00_9ACTN</name>
<sequence length="181" mass="19301">MVEPDPETWTKVRPAGDYRVLVLAAGKDAHAAQNPQVAILVAAVQKWAGAEDRVKLKVRYLHDPNTYIQGIDNAAKKDHADLIITAGNSLVDPVAAVSANYAGEKPQQFLVVGAEVAEPTANIAATDWIGSAYLGEGLEESHFYHPSAVTAPRAYAALRAGVAAVLTGYKSVIVRIPADRY</sequence>
<dbReference type="EMBL" id="RJSG01000006">
    <property type="protein sequence ID" value="RNL75371.1"/>
    <property type="molecule type" value="Genomic_DNA"/>
</dbReference>
<keyword evidence="2" id="KW-1185">Reference proteome</keyword>